<dbReference type="GO" id="GO:0016747">
    <property type="term" value="F:acyltransferase activity, transferring groups other than amino-acyl groups"/>
    <property type="evidence" value="ECO:0007669"/>
    <property type="project" value="InterPro"/>
</dbReference>
<dbReference type="Proteomes" id="UP000034160">
    <property type="component" value="Unassembled WGS sequence"/>
</dbReference>
<dbReference type="Gene3D" id="3.40.630.30">
    <property type="match status" value="1"/>
</dbReference>
<evidence type="ECO:0000259" key="1">
    <source>
        <dbReference type="PROSITE" id="PS51186"/>
    </source>
</evidence>
<dbReference type="InterPro" id="IPR016181">
    <property type="entry name" value="Acyl_CoA_acyltransferase"/>
</dbReference>
<gene>
    <name evidence="2" type="ORF">UU93_C0007G0031</name>
</gene>
<reference evidence="2 3" key="1">
    <citation type="journal article" date="2015" name="Nature">
        <title>rRNA introns, odd ribosomes, and small enigmatic genomes across a large radiation of phyla.</title>
        <authorList>
            <person name="Brown C.T."/>
            <person name="Hug L.A."/>
            <person name="Thomas B.C."/>
            <person name="Sharon I."/>
            <person name="Castelle C.J."/>
            <person name="Singh A."/>
            <person name="Wilkins M.J."/>
            <person name="Williams K.H."/>
            <person name="Banfield J.F."/>
        </authorList>
    </citation>
    <scope>NUCLEOTIDE SEQUENCE [LARGE SCALE GENOMIC DNA]</scope>
</reference>
<protein>
    <recommendedName>
        <fullName evidence="1">N-acetyltransferase domain-containing protein</fullName>
    </recommendedName>
</protein>
<dbReference type="EMBL" id="LCCN01000007">
    <property type="protein sequence ID" value="KKS32426.1"/>
    <property type="molecule type" value="Genomic_DNA"/>
</dbReference>
<dbReference type="SUPFAM" id="SSF55729">
    <property type="entry name" value="Acyl-CoA N-acyltransferases (Nat)"/>
    <property type="match status" value="1"/>
</dbReference>
<dbReference type="PROSITE" id="PS51186">
    <property type="entry name" value="GNAT"/>
    <property type="match status" value="1"/>
</dbReference>
<name>A0A0G1AE68_9BACT</name>
<feature type="domain" description="N-acetyltransferase" evidence="1">
    <location>
        <begin position="19"/>
        <end position="155"/>
    </location>
</feature>
<comment type="caution">
    <text evidence="2">The sequence shown here is derived from an EMBL/GenBank/DDBJ whole genome shotgun (WGS) entry which is preliminary data.</text>
</comment>
<dbReference type="AlphaFoldDB" id="A0A0G1AE68"/>
<sequence length="155" mass="17515">MGIEYVTYRKDVDSSEMLGTLMLGLVGVYKKFGEWVESGGGENTPEECEERLREMAVLVVALEKGRVVGAAAAESWKGRIWDLSWAFVEKNKRERGVWTRLAEIRIEEARNAGARVIRFFPSYRSEFLAESMKKMGFQEDNDGDGMYLLCGPCGI</sequence>
<evidence type="ECO:0000313" key="3">
    <source>
        <dbReference type="Proteomes" id="UP000034160"/>
    </source>
</evidence>
<evidence type="ECO:0000313" key="2">
    <source>
        <dbReference type="EMBL" id="KKS32426.1"/>
    </source>
</evidence>
<proteinExistence type="predicted"/>
<dbReference type="CDD" id="cd04301">
    <property type="entry name" value="NAT_SF"/>
    <property type="match status" value="1"/>
</dbReference>
<accession>A0A0G1AE68</accession>
<dbReference type="InterPro" id="IPR000182">
    <property type="entry name" value="GNAT_dom"/>
</dbReference>
<organism evidence="2 3">
    <name type="scientific">Candidatus Amesbacteria bacterium GW2011_GWA2_42_12</name>
    <dbReference type="NCBI Taxonomy" id="1618356"/>
    <lineage>
        <taxon>Bacteria</taxon>
        <taxon>Candidatus Amesiibacteriota</taxon>
    </lineage>
</organism>